<organism evidence="1 2">
    <name type="scientific">Coniosporium tulheliwenetii</name>
    <dbReference type="NCBI Taxonomy" id="3383036"/>
    <lineage>
        <taxon>Eukaryota</taxon>
        <taxon>Fungi</taxon>
        <taxon>Dikarya</taxon>
        <taxon>Ascomycota</taxon>
        <taxon>Pezizomycotina</taxon>
        <taxon>Dothideomycetes</taxon>
        <taxon>Dothideomycetes incertae sedis</taxon>
        <taxon>Coniosporium</taxon>
    </lineage>
</organism>
<protein>
    <submittedName>
        <fullName evidence="1">Uncharacterized protein</fullName>
    </submittedName>
</protein>
<comment type="caution">
    <text evidence="1">The sequence shown here is derived from an EMBL/GenBank/DDBJ whole genome shotgun (WGS) entry which is preliminary data.</text>
</comment>
<sequence>MTYKNQELQSRKHMGASLSTVPRIVKFLLGTHLGPNAPGKDVLRYLRAYRALNGNLDRDTVPTGPFPRTRTLILGALAAEIMFGGGHRREHFEKAMDNPEEKFTPLLLLLYPFLGALSRDSVTATAGQLAVRELIPITQRIAL</sequence>
<proteinExistence type="predicted"/>
<dbReference type="Proteomes" id="UP001172680">
    <property type="component" value="Unassembled WGS sequence"/>
</dbReference>
<reference evidence="1" key="1">
    <citation type="submission" date="2022-10" db="EMBL/GenBank/DDBJ databases">
        <title>Culturing micro-colonial fungi from biological soil crusts in the Mojave desert and describing Neophaeococcomyces mojavensis, and introducing the new genera and species Taxawa tesnikishii.</title>
        <authorList>
            <person name="Kurbessoian T."/>
            <person name="Stajich J.E."/>
        </authorList>
    </citation>
    <scope>NUCLEOTIDE SEQUENCE</scope>
    <source>
        <strain evidence="1">JES_115</strain>
    </source>
</reference>
<gene>
    <name evidence="1" type="ORF">H2199_003416</name>
</gene>
<keyword evidence="2" id="KW-1185">Reference proteome</keyword>
<name>A0ACC2ZB27_9PEZI</name>
<evidence type="ECO:0000313" key="1">
    <source>
        <dbReference type="EMBL" id="KAJ9644453.1"/>
    </source>
</evidence>
<accession>A0ACC2ZB27</accession>
<evidence type="ECO:0000313" key="2">
    <source>
        <dbReference type="Proteomes" id="UP001172680"/>
    </source>
</evidence>
<dbReference type="EMBL" id="JAPDRP010000009">
    <property type="protein sequence ID" value="KAJ9644453.1"/>
    <property type="molecule type" value="Genomic_DNA"/>
</dbReference>